<dbReference type="RefSeq" id="WP_203538571.1">
    <property type="nucleotide sequence ID" value="NZ_JAESND010000004.1"/>
</dbReference>
<evidence type="ECO:0008006" key="4">
    <source>
        <dbReference type="Google" id="ProtNLM"/>
    </source>
</evidence>
<keyword evidence="1" id="KW-0472">Membrane</keyword>
<comment type="caution">
    <text evidence="2">The sequence shown here is derived from an EMBL/GenBank/DDBJ whole genome shotgun (WGS) entry which is preliminary data.</text>
</comment>
<feature type="transmembrane region" description="Helical" evidence="1">
    <location>
        <begin position="20"/>
        <end position="38"/>
    </location>
</feature>
<gene>
    <name evidence="2" type="ORF">JMJ54_10865</name>
</gene>
<accession>A0ABS2BMP0</accession>
<keyword evidence="1" id="KW-0812">Transmembrane</keyword>
<keyword evidence="3" id="KW-1185">Reference proteome</keyword>
<organism evidence="2 3">
    <name type="scientific">Jeongeupia naejangsanensis</name>
    <dbReference type="NCBI Taxonomy" id="613195"/>
    <lineage>
        <taxon>Bacteria</taxon>
        <taxon>Pseudomonadati</taxon>
        <taxon>Pseudomonadota</taxon>
        <taxon>Betaproteobacteria</taxon>
        <taxon>Neisseriales</taxon>
        <taxon>Chitinibacteraceae</taxon>
        <taxon>Jeongeupia</taxon>
    </lineage>
</organism>
<evidence type="ECO:0000256" key="1">
    <source>
        <dbReference type="SAM" id="Phobius"/>
    </source>
</evidence>
<dbReference type="EMBL" id="JAESND010000004">
    <property type="protein sequence ID" value="MBM3116333.1"/>
    <property type="molecule type" value="Genomic_DNA"/>
</dbReference>
<name>A0ABS2BMP0_9NEIS</name>
<protein>
    <recommendedName>
        <fullName evidence="4">Zinc ribbon domain-containing protein</fullName>
    </recommendedName>
</protein>
<evidence type="ECO:0000313" key="2">
    <source>
        <dbReference type="EMBL" id="MBM3116333.1"/>
    </source>
</evidence>
<keyword evidence="1" id="KW-1133">Transmembrane helix</keyword>
<feature type="transmembrane region" description="Helical" evidence="1">
    <location>
        <begin position="69"/>
        <end position="89"/>
    </location>
</feature>
<reference evidence="2 3" key="1">
    <citation type="submission" date="2021-01" db="EMBL/GenBank/DDBJ databases">
        <title>Draft Genome Sequence and Polyhydroxyalkanoate Biosynthetic Potential of Jeongeupia naejangsanensis Type Strain DSM 24253.</title>
        <authorList>
            <person name="Turrini P."/>
            <person name="Artuso I."/>
            <person name="Lugli G.A."/>
            <person name="Frangipani E."/>
            <person name="Ventura M."/>
            <person name="Visca P."/>
        </authorList>
    </citation>
    <scope>NUCLEOTIDE SEQUENCE [LARGE SCALE GENOMIC DNA]</scope>
    <source>
        <strain evidence="2 3">DSM 24253</strain>
    </source>
</reference>
<feature type="transmembrane region" description="Helical" evidence="1">
    <location>
        <begin position="151"/>
        <end position="172"/>
    </location>
</feature>
<dbReference type="Proteomes" id="UP000809431">
    <property type="component" value="Unassembled WGS sequence"/>
</dbReference>
<proteinExistence type="predicted"/>
<sequence>MPLQHRVMDEGTGVWKPVPMSSVVMVLLLAVWLLYFALSGDRWVPLLDGANLLFHEAGHPVFGVMSERLMVYGGTLGQLVFPLAVLYQFRRQRDAVGSTVAVIWLGENGLNIGRYMADARAQLLPLVGNGDRLHDWTEILSRRGLLRFDTMLGSLLRLLSVLLILAALVWLFQQARRAKPMD</sequence>
<evidence type="ECO:0000313" key="3">
    <source>
        <dbReference type="Proteomes" id="UP000809431"/>
    </source>
</evidence>